<keyword evidence="1" id="KW-0812">Transmembrane</keyword>
<protein>
    <submittedName>
        <fullName evidence="2">Uncharacterized protein</fullName>
    </submittedName>
</protein>
<comment type="caution">
    <text evidence="2">The sequence shown here is derived from an EMBL/GenBank/DDBJ whole genome shotgun (WGS) entry which is preliminary data.</text>
</comment>
<feature type="transmembrane region" description="Helical" evidence="1">
    <location>
        <begin position="75"/>
        <end position="94"/>
    </location>
</feature>
<dbReference type="EMBL" id="JACIGE010000008">
    <property type="protein sequence ID" value="MBB4247994.1"/>
    <property type="molecule type" value="Genomic_DNA"/>
</dbReference>
<evidence type="ECO:0000313" key="2">
    <source>
        <dbReference type="EMBL" id="MBB4247994.1"/>
    </source>
</evidence>
<proteinExistence type="predicted"/>
<feature type="transmembrane region" description="Helical" evidence="1">
    <location>
        <begin position="49"/>
        <end position="68"/>
    </location>
</feature>
<dbReference type="Proteomes" id="UP000587070">
    <property type="component" value="Unassembled WGS sequence"/>
</dbReference>
<organism evidence="2 3">
    <name type="scientific">Rhodocyclus tenuis</name>
    <name type="common">Rhodospirillum tenue</name>
    <dbReference type="NCBI Taxonomy" id="1066"/>
    <lineage>
        <taxon>Bacteria</taxon>
        <taxon>Pseudomonadati</taxon>
        <taxon>Pseudomonadota</taxon>
        <taxon>Betaproteobacteria</taxon>
        <taxon>Rhodocyclales</taxon>
        <taxon>Rhodocyclaceae</taxon>
        <taxon>Rhodocyclus</taxon>
    </lineage>
</organism>
<evidence type="ECO:0000313" key="3">
    <source>
        <dbReference type="Proteomes" id="UP000587070"/>
    </source>
</evidence>
<feature type="transmembrane region" description="Helical" evidence="1">
    <location>
        <begin position="12"/>
        <end position="37"/>
    </location>
</feature>
<keyword evidence="1" id="KW-0472">Membrane</keyword>
<name>A0A840G174_RHOTE</name>
<accession>A0A840G174</accession>
<gene>
    <name evidence="2" type="ORF">GGD90_002380</name>
</gene>
<keyword evidence="1" id="KW-1133">Transmembrane helix</keyword>
<dbReference type="RefSeq" id="WP_153116875.1">
    <property type="nucleotide sequence ID" value="NZ_JACIGE010000008.1"/>
</dbReference>
<dbReference type="OrthoDB" id="8911335at2"/>
<reference evidence="2 3" key="1">
    <citation type="submission" date="2020-08" db="EMBL/GenBank/DDBJ databases">
        <title>Genome sequencing of Purple Non-Sulfur Bacteria from various extreme environments.</title>
        <authorList>
            <person name="Mayer M."/>
        </authorList>
    </citation>
    <scope>NUCLEOTIDE SEQUENCE [LARGE SCALE GENOMIC DNA]</scope>
    <source>
        <strain evidence="2 3">2761</strain>
    </source>
</reference>
<keyword evidence="3" id="KW-1185">Reference proteome</keyword>
<dbReference type="AlphaFoldDB" id="A0A840G174"/>
<evidence type="ECO:0000256" key="1">
    <source>
        <dbReference type="SAM" id="Phobius"/>
    </source>
</evidence>
<sequence>MTKPISSIRRDWVAKTLAGLLLGLVLALAGSGLFVHFASGIGSSVRVQLAMWLVMPVWLGVLGGSYFFHSGARAWLWLGAAAILLVGALASVRLL</sequence>